<protein>
    <submittedName>
        <fullName evidence="1">Uncharacterized protein</fullName>
    </submittedName>
</protein>
<evidence type="ECO:0000313" key="1">
    <source>
        <dbReference type="EMBL" id="QDB71599.1"/>
    </source>
</evidence>
<reference evidence="1 2" key="1">
    <citation type="submission" date="2019-06" db="EMBL/GenBank/DDBJ databases">
        <authorList>
            <person name="Wandro S."/>
        </authorList>
    </citation>
    <scope>NUCLEOTIDE SEQUENCE [LARGE SCALE GENOMIC DNA]</scope>
</reference>
<proteinExistence type="predicted"/>
<accession>A0A4Y5TRJ8</accession>
<dbReference type="Proteomes" id="UP000315279">
    <property type="component" value="Segment"/>
</dbReference>
<keyword evidence="2" id="KW-1185">Reference proteome</keyword>
<evidence type="ECO:0000313" key="2">
    <source>
        <dbReference type="Proteomes" id="UP000315279"/>
    </source>
</evidence>
<dbReference type="EMBL" id="MN027503">
    <property type="protein sequence ID" value="QDB71599.1"/>
    <property type="molecule type" value="Genomic_DNA"/>
</dbReference>
<organism evidence="1 2">
    <name type="scientific">Enterococcus phage vB_OCPT_Ben</name>
    <dbReference type="NCBI Taxonomy" id="2587819"/>
    <lineage>
        <taxon>Viruses</taxon>
        <taxon>Duplodnaviria</taxon>
        <taxon>Heunggongvirae</taxon>
        <taxon>Uroviricota</taxon>
        <taxon>Caudoviricetes</taxon>
        <taxon>Herelleviridae</taxon>
        <taxon>Brockvirinae</taxon>
        <taxon>Schiekvirus</taxon>
        <taxon>Schiekvirus ben</taxon>
    </lineage>
</organism>
<name>A0A4Y5TRJ8_9CAUD</name>
<sequence length="77" mass="9304">MEIRTDRYYSLYSDEDTRSSVKVTYEEDRRSFDEEDKVVEITIQEERNYSSITLDTKSFLKLMRELKHIEGVINDED</sequence>